<proteinExistence type="predicted"/>
<sequence>MDGPSNTVATNQIEWVRLQLEPLEVPTEDDGTLLLSTVQSAIPGAHGVYYCENGVKRFLRYNYETGRFNKLPAGWRNHELYVTLAHNCCRPGSRIGGPYGQYIGATKLFGKTVSSVQRLLAQTGMGMHRATRQQGTGEAVQDSRQPTDGGRHEEHRAMCEELGVPVELPAEEFTEGIDEIDSIGSSIISDDGIDQLKLRRVNDSFNIDYIRLFLYRFN</sequence>
<evidence type="ECO:0000313" key="4">
    <source>
        <dbReference type="Proteomes" id="UP001608902"/>
    </source>
</evidence>
<name>A0ABD6ERJ0_9BILA</name>
<protein>
    <recommendedName>
        <fullName evidence="2">TAR DNA-binding protein 43 N-terminal domain-containing protein</fullName>
    </recommendedName>
</protein>
<gene>
    <name evidence="3" type="ORF">AB6A40_005594</name>
</gene>
<reference evidence="3 4" key="1">
    <citation type="submission" date="2024-08" db="EMBL/GenBank/DDBJ databases">
        <title>Gnathostoma spinigerum genome.</title>
        <authorList>
            <person name="Gonzalez-Bertolin B."/>
            <person name="Monzon S."/>
            <person name="Zaballos A."/>
            <person name="Jimenez P."/>
            <person name="Dekumyoy P."/>
            <person name="Varona S."/>
            <person name="Cuesta I."/>
            <person name="Sumanam S."/>
            <person name="Adisakwattana P."/>
            <person name="Gasser R.B."/>
            <person name="Hernandez-Gonzalez A."/>
            <person name="Young N.D."/>
            <person name="Perteguer M.J."/>
        </authorList>
    </citation>
    <scope>NUCLEOTIDE SEQUENCE [LARGE SCALE GENOMIC DNA]</scope>
    <source>
        <strain evidence="3">AL3</strain>
        <tissue evidence="3">Liver</tissue>
    </source>
</reference>
<comment type="caution">
    <text evidence="3">The sequence shown here is derived from an EMBL/GenBank/DDBJ whole genome shotgun (WGS) entry which is preliminary data.</text>
</comment>
<dbReference type="AlphaFoldDB" id="A0ABD6ERJ0"/>
<feature type="domain" description="TAR DNA-binding protein 43 N-terminal" evidence="2">
    <location>
        <begin position="21"/>
        <end position="83"/>
    </location>
</feature>
<evidence type="ECO:0000313" key="3">
    <source>
        <dbReference type="EMBL" id="MFH4978885.1"/>
    </source>
</evidence>
<evidence type="ECO:0000256" key="1">
    <source>
        <dbReference type="SAM" id="MobiDB-lite"/>
    </source>
</evidence>
<accession>A0ABD6ERJ0</accession>
<dbReference type="Proteomes" id="UP001608902">
    <property type="component" value="Unassembled WGS sequence"/>
</dbReference>
<evidence type="ECO:0000259" key="2">
    <source>
        <dbReference type="Pfam" id="PF18694"/>
    </source>
</evidence>
<keyword evidence="4" id="KW-1185">Reference proteome</keyword>
<feature type="region of interest" description="Disordered" evidence="1">
    <location>
        <begin position="128"/>
        <end position="154"/>
    </location>
</feature>
<organism evidence="3 4">
    <name type="scientific">Gnathostoma spinigerum</name>
    <dbReference type="NCBI Taxonomy" id="75299"/>
    <lineage>
        <taxon>Eukaryota</taxon>
        <taxon>Metazoa</taxon>
        <taxon>Ecdysozoa</taxon>
        <taxon>Nematoda</taxon>
        <taxon>Chromadorea</taxon>
        <taxon>Rhabditida</taxon>
        <taxon>Spirurina</taxon>
        <taxon>Gnathostomatomorpha</taxon>
        <taxon>Gnathostomatoidea</taxon>
        <taxon>Gnathostomatidae</taxon>
        <taxon>Gnathostoma</taxon>
    </lineage>
</organism>
<dbReference type="InterPro" id="IPR041105">
    <property type="entry name" value="TDP-43_N"/>
</dbReference>
<dbReference type="Pfam" id="PF18694">
    <property type="entry name" value="TDP-43_N"/>
    <property type="match status" value="1"/>
</dbReference>
<dbReference type="CDD" id="cd19609">
    <property type="entry name" value="NTD_TDP-43"/>
    <property type="match status" value="1"/>
</dbReference>
<dbReference type="EMBL" id="JBGFUD010003626">
    <property type="protein sequence ID" value="MFH4978885.1"/>
    <property type="molecule type" value="Genomic_DNA"/>
</dbReference>
<feature type="compositionally biased region" description="Polar residues" evidence="1">
    <location>
        <begin position="132"/>
        <end position="146"/>
    </location>
</feature>